<comment type="caution">
    <text evidence="4">The sequence shown here is derived from an EMBL/GenBank/DDBJ whole genome shotgun (WGS) entry which is preliminary data.</text>
</comment>
<evidence type="ECO:0000256" key="2">
    <source>
        <dbReference type="SAM" id="MobiDB-lite"/>
    </source>
</evidence>
<feature type="domain" description="VWFA" evidence="3">
    <location>
        <begin position="355"/>
        <end position="535"/>
    </location>
</feature>
<dbReference type="Gene3D" id="3.40.50.410">
    <property type="entry name" value="von Willebrand factor, type A domain"/>
    <property type="match status" value="1"/>
</dbReference>
<evidence type="ECO:0000313" key="4">
    <source>
        <dbReference type="EMBL" id="KAK6952365.1"/>
    </source>
</evidence>
<proteinExistence type="predicted"/>
<name>A0AAX6MIC4_9PEZI</name>
<reference evidence="4 5" key="1">
    <citation type="journal article" date="2024" name="Front Chem Biol">
        <title>Unveiling the potential of Daldinia eschscholtzii MFLUCC 19-0629 through bioactivity and bioinformatics studies for enhanced sustainable agriculture production.</title>
        <authorList>
            <person name="Brooks S."/>
            <person name="Weaver J.A."/>
            <person name="Klomchit A."/>
            <person name="Alharthi S.A."/>
            <person name="Onlamun T."/>
            <person name="Nurani R."/>
            <person name="Vong T.K."/>
            <person name="Alberti F."/>
            <person name="Greco C."/>
        </authorList>
    </citation>
    <scope>NUCLEOTIDE SEQUENCE [LARGE SCALE GENOMIC DNA]</scope>
    <source>
        <strain evidence="4">MFLUCC 19-0629</strain>
    </source>
</reference>
<keyword evidence="1" id="KW-0175">Coiled coil</keyword>
<dbReference type="AlphaFoldDB" id="A0AAX6MIC4"/>
<keyword evidence="5" id="KW-1185">Reference proteome</keyword>
<gene>
    <name evidence="4" type="ORF">Daesc_006901</name>
</gene>
<accession>A0AAX6MIC4</accession>
<dbReference type="CDD" id="cd00198">
    <property type="entry name" value="vWFA"/>
    <property type="match status" value="1"/>
</dbReference>
<dbReference type="PROSITE" id="PS50234">
    <property type="entry name" value="VWFA"/>
    <property type="match status" value="1"/>
</dbReference>
<evidence type="ECO:0000256" key="1">
    <source>
        <dbReference type="SAM" id="Coils"/>
    </source>
</evidence>
<organism evidence="4 5">
    <name type="scientific">Daldinia eschscholtzii</name>
    <dbReference type="NCBI Taxonomy" id="292717"/>
    <lineage>
        <taxon>Eukaryota</taxon>
        <taxon>Fungi</taxon>
        <taxon>Dikarya</taxon>
        <taxon>Ascomycota</taxon>
        <taxon>Pezizomycotina</taxon>
        <taxon>Sordariomycetes</taxon>
        <taxon>Xylariomycetidae</taxon>
        <taxon>Xylariales</taxon>
        <taxon>Hypoxylaceae</taxon>
        <taxon>Daldinia</taxon>
    </lineage>
</organism>
<sequence length="540" mass="60470">MANNGTPPMPMAASANMAMSMTMSKIQTTTAPKRSTDTDPPSSTRETVASIETALQADPEQVARTPRRLASTTSLSSGSVQHKIRNREKTLNMQHIQLAVQLKDEKEFQKTLKTNITGLEDELTSAKFRNEALDYECQKLRSQIMDVEEKLKSQTSDFGEREKALLDRIADLESKLDNASKSLEQSMADRDALQKAFDEVAKIRDQQTDTIRQLELDLEANRGQIKSLNDSREALQKQHRKELDSALADLRLSHESREQDLQQRLTAKGTEVKNLKREAKKLRDGFMEIIAEKAIAQTDLATQRAQSIVLEKQRETLKAQRETLKTQRETLKAESLKMQQSLEDLRKSTAPFAQTIVICVDISGSLSSVIHRVKQTYRDVLHIVKSNNSDAKVAVVTHGGYSNNNNNALPAQIISNETFQLLNSIGAGGSEDYIYCLERARSLLETNDDSKKLIILIGDGNTCCATSSNLLSSCEQLKSLGIRAHSIVLPNGSTWVNEEELSMRDISEATDGRVEDEATYMSAMDEILRQEREQYFEVSK</sequence>
<dbReference type="EMBL" id="JBANMG010000006">
    <property type="protein sequence ID" value="KAK6952365.1"/>
    <property type="molecule type" value="Genomic_DNA"/>
</dbReference>
<evidence type="ECO:0000313" key="5">
    <source>
        <dbReference type="Proteomes" id="UP001369815"/>
    </source>
</evidence>
<dbReference type="Proteomes" id="UP001369815">
    <property type="component" value="Unassembled WGS sequence"/>
</dbReference>
<dbReference type="InterPro" id="IPR002035">
    <property type="entry name" value="VWF_A"/>
</dbReference>
<feature type="region of interest" description="Disordered" evidence="2">
    <location>
        <begin position="25"/>
        <end position="88"/>
    </location>
</feature>
<feature type="compositionally biased region" description="Polar residues" evidence="2">
    <location>
        <begin position="25"/>
        <end position="47"/>
    </location>
</feature>
<dbReference type="SUPFAM" id="SSF53300">
    <property type="entry name" value="vWA-like"/>
    <property type="match status" value="1"/>
</dbReference>
<dbReference type="InterPro" id="IPR036465">
    <property type="entry name" value="vWFA_dom_sf"/>
</dbReference>
<feature type="compositionally biased region" description="Polar residues" evidence="2">
    <location>
        <begin position="70"/>
        <end position="80"/>
    </location>
</feature>
<evidence type="ECO:0000259" key="3">
    <source>
        <dbReference type="PROSITE" id="PS50234"/>
    </source>
</evidence>
<feature type="coiled-coil region" evidence="1">
    <location>
        <begin position="130"/>
        <end position="348"/>
    </location>
</feature>
<dbReference type="Gene3D" id="1.10.287.1490">
    <property type="match status" value="1"/>
</dbReference>
<protein>
    <recommendedName>
        <fullName evidence="3">VWFA domain-containing protein</fullName>
    </recommendedName>
</protein>